<accession>A0A8X6VWC2</accession>
<organism evidence="2 3">
    <name type="scientific">Trichonephila clavipes</name>
    <name type="common">Golden silk orbweaver</name>
    <name type="synonym">Nephila clavipes</name>
    <dbReference type="NCBI Taxonomy" id="2585209"/>
    <lineage>
        <taxon>Eukaryota</taxon>
        <taxon>Metazoa</taxon>
        <taxon>Ecdysozoa</taxon>
        <taxon>Arthropoda</taxon>
        <taxon>Chelicerata</taxon>
        <taxon>Arachnida</taxon>
        <taxon>Araneae</taxon>
        <taxon>Araneomorphae</taxon>
        <taxon>Entelegynae</taxon>
        <taxon>Araneoidea</taxon>
        <taxon>Nephilidae</taxon>
        <taxon>Trichonephila</taxon>
    </lineage>
</organism>
<name>A0A8X6VWC2_TRICX</name>
<comment type="caution">
    <text evidence="2">The sequence shown here is derived from an EMBL/GenBank/DDBJ whole genome shotgun (WGS) entry which is preliminary data.</text>
</comment>
<keyword evidence="1" id="KW-0472">Membrane</keyword>
<dbReference type="EMBL" id="BMAU01021364">
    <property type="protein sequence ID" value="GFY23601.1"/>
    <property type="molecule type" value="Genomic_DNA"/>
</dbReference>
<dbReference type="AlphaFoldDB" id="A0A8X6VWC2"/>
<keyword evidence="1" id="KW-0812">Transmembrane</keyword>
<proteinExistence type="predicted"/>
<sequence length="198" mass="22425">MFTITVQHKNYEVQLQPTLLYHPLVVKAASLLDSKLALAGKERSIFGFRLTLYRRSDHSQLRAEQQFLYLTQDVSTEYRAGSQWFPITSSREDRHVTHNSVMDRAATSRALSQEFGSFARQHGSPRTVCCSMDSQLRDHSYDYPCRCIEDRSVINGVLNDVPGARMARRVSFLINLSSAYSIKVVASVIGGIVVNAHW</sequence>
<gene>
    <name evidence="2" type="ORF">TNCV_1039001</name>
</gene>
<dbReference type="Proteomes" id="UP000887159">
    <property type="component" value="Unassembled WGS sequence"/>
</dbReference>
<evidence type="ECO:0000256" key="1">
    <source>
        <dbReference type="SAM" id="Phobius"/>
    </source>
</evidence>
<protein>
    <submittedName>
        <fullName evidence="2">Uncharacterized protein</fullName>
    </submittedName>
</protein>
<keyword evidence="3" id="KW-1185">Reference proteome</keyword>
<evidence type="ECO:0000313" key="3">
    <source>
        <dbReference type="Proteomes" id="UP000887159"/>
    </source>
</evidence>
<keyword evidence="1" id="KW-1133">Transmembrane helix</keyword>
<feature type="transmembrane region" description="Helical" evidence="1">
    <location>
        <begin position="172"/>
        <end position="194"/>
    </location>
</feature>
<evidence type="ECO:0000313" key="2">
    <source>
        <dbReference type="EMBL" id="GFY23601.1"/>
    </source>
</evidence>
<reference evidence="2" key="1">
    <citation type="submission" date="2020-08" db="EMBL/GenBank/DDBJ databases">
        <title>Multicomponent nature underlies the extraordinary mechanical properties of spider dragline silk.</title>
        <authorList>
            <person name="Kono N."/>
            <person name="Nakamura H."/>
            <person name="Mori M."/>
            <person name="Yoshida Y."/>
            <person name="Ohtoshi R."/>
            <person name="Malay A.D."/>
            <person name="Moran D.A.P."/>
            <person name="Tomita M."/>
            <person name="Numata K."/>
            <person name="Arakawa K."/>
        </authorList>
    </citation>
    <scope>NUCLEOTIDE SEQUENCE</scope>
</reference>